<gene>
    <name evidence="2" type="ORF">Dda_8393</name>
</gene>
<name>A0AAD6IT66_DREDA</name>
<evidence type="ECO:0000313" key="2">
    <source>
        <dbReference type="EMBL" id="KAJ6256531.1"/>
    </source>
</evidence>
<dbReference type="Proteomes" id="UP001221413">
    <property type="component" value="Unassembled WGS sequence"/>
</dbReference>
<dbReference type="EMBL" id="JAQGDS010000012">
    <property type="protein sequence ID" value="KAJ6256531.1"/>
    <property type="molecule type" value="Genomic_DNA"/>
</dbReference>
<protein>
    <submittedName>
        <fullName evidence="2">Uncharacterized protein</fullName>
    </submittedName>
</protein>
<proteinExistence type="predicted"/>
<reference evidence="2" key="1">
    <citation type="submission" date="2023-01" db="EMBL/GenBank/DDBJ databases">
        <title>The chitinases involved in constricting ring structure development in the nematode-trapping fungus Drechslerella dactyloides.</title>
        <authorList>
            <person name="Wang R."/>
            <person name="Zhang L."/>
            <person name="Tang P."/>
            <person name="Li S."/>
            <person name="Liang L."/>
        </authorList>
    </citation>
    <scope>NUCLEOTIDE SEQUENCE</scope>
    <source>
        <strain evidence="2">YMF1.00031</strain>
    </source>
</reference>
<organism evidence="2 3">
    <name type="scientific">Drechslerella dactyloides</name>
    <name type="common">Nematode-trapping fungus</name>
    <name type="synonym">Arthrobotrys dactyloides</name>
    <dbReference type="NCBI Taxonomy" id="74499"/>
    <lineage>
        <taxon>Eukaryota</taxon>
        <taxon>Fungi</taxon>
        <taxon>Dikarya</taxon>
        <taxon>Ascomycota</taxon>
        <taxon>Pezizomycotina</taxon>
        <taxon>Orbiliomycetes</taxon>
        <taxon>Orbiliales</taxon>
        <taxon>Orbiliaceae</taxon>
        <taxon>Drechslerella</taxon>
    </lineage>
</organism>
<comment type="caution">
    <text evidence="2">The sequence shown here is derived from an EMBL/GenBank/DDBJ whole genome shotgun (WGS) entry which is preliminary data.</text>
</comment>
<sequence length="242" mass="26624">MAFTFTFKCPTAPAPVTPAPVARSTEFTFSCPPPAPRPVAPRPAPVQQVCSIPFIPSLPSFPAFPILSPVRWSCETSHNTEIKATRIDKDGNPLPPRVRTQKTPMKLARFVASGSYILPRKICKLSMKPASFWLPMTPPTRFSSSSSRNMATTIRPRRDTSSNKSVKAATEEPVKPVQVDGGKLTEKLRSELDDLSAKWEQRPLTTNDIWSTVKTTATVAVGVCKALGWPFVGYLVMEALQR</sequence>
<evidence type="ECO:0000256" key="1">
    <source>
        <dbReference type="SAM" id="MobiDB-lite"/>
    </source>
</evidence>
<evidence type="ECO:0000313" key="3">
    <source>
        <dbReference type="Proteomes" id="UP001221413"/>
    </source>
</evidence>
<accession>A0AAD6IT66</accession>
<feature type="region of interest" description="Disordered" evidence="1">
    <location>
        <begin position="141"/>
        <end position="175"/>
    </location>
</feature>
<keyword evidence="3" id="KW-1185">Reference proteome</keyword>
<dbReference type="AlphaFoldDB" id="A0AAD6IT66"/>